<dbReference type="STRING" id="679926.Mpet_1068"/>
<protein>
    <submittedName>
        <fullName evidence="1">Uncharacterized protein</fullName>
    </submittedName>
</protein>
<evidence type="ECO:0000313" key="1">
    <source>
        <dbReference type="EMBL" id="ADN35835.1"/>
    </source>
</evidence>
<dbReference type="AlphaFoldDB" id="E1RKI2"/>
<dbReference type="GeneID" id="9743532"/>
<evidence type="ECO:0000313" key="2">
    <source>
        <dbReference type="Proteomes" id="UP000006565"/>
    </source>
</evidence>
<organism evidence="1 2">
    <name type="scientific">Methanolacinia petrolearia (strain DSM 11571 / OCM 486 / SEBR 4847)</name>
    <name type="common">Methanoplanus petrolearius</name>
    <dbReference type="NCBI Taxonomy" id="679926"/>
    <lineage>
        <taxon>Archaea</taxon>
        <taxon>Methanobacteriati</taxon>
        <taxon>Methanobacteriota</taxon>
        <taxon>Stenosarchaea group</taxon>
        <taxon>Methanomicrobia</taxon>
        <taxon>Methanomicrobiales</taxon>
        <taxon>Methanomicrobiaceae</taxon>
        <taxon>Methanolacinia</taxon>
    </lineage>
</organism>
<accession>E1RKI2</accession>
<gene>
    <name evidence="1" type="ordered locus">Mpet_1068</name>
</gene>
<dbReference type="RefSeq" id="WP_013329013.1">
    <property type="nucleotide sequence ID" value="NC_014507.1"/>
</dbReference>
<proteinExistence type="predicted"/>
<keyword evidence="2" id="KW-1185">Reference proteome</keyword>
<dbReference type="HOGENOM" id="CLU_2091319_0_0_2"/>
<sequence>MAVAEGARKLTPAQKEFVDQAKKRMKDIKGMEKDIRTRMKTCSLDRCRKIEEWFEKVESAKSQAAVEIEMIEHAEESEWAERRQRVDQFLGETEWEFETGYAILEQPDEPAHKRIW</sequence>
<dbReference type="EMBL" id="CP002117">
    <property type="protein sequence ID" value="ADN35835.1"/>
    <property type="molecule type" value="Genomic_DNA"/>
</dbReference>
<name>E1RKI2_METP4</name>
<dbReference type="KEGG" id="mpi:Mpet_1068"/>
<reference evidence="1 2" key="1">
    <citation type="journal article" date="2010" name="Stand. Genomic Sci.">
        <title>Complete genome sequence of Methanoplanus petrolearius type strain (SEBR 4847).</title>
        <authorList>
            <person name="Brambilla E."/>
            <person name="Djao O.D."/>
            <person name="Daligault H."/>
            <person name="Lapidus A."/>
            <person name="Lucas S."/>
            <person name="Hammon N."/>
            <person name="Nolan M."/>
            <person name="Tice H."/>
            <person name="Cheng J.F."/>
            <person name="Han C."/>
            <person name="Tapia R."/>
            <person name="Goodwin L."/>
            <person name="Pitluck S."/>
            <person name="Liolios K."/>
            <person name="Ivanova N."/>
            <person name="Mavromatis K."/>
            <person name="Mikhailova N."/>
            <person name="Pati A."/>
            <person name="Chen A."/>
            <person name="Palaniappan K."/>
            <person name="Land M."/>
            <person name="Hauser L."/>
            <person name="Chang Y.J."/>
            <person name="Jeffries C.D."/>
            <person name="Rohde M."/>
            <person name="Spring S."/>
            <person name="Sikorski J."/>
            <person name="Goker M."/>
            <person name="Woyke T."/>
            <person name="Bristow J."/>
            <person name="Eisen J.A."/>
            <person name="Markowitz V."/>
            <person name="Hugenholtz P."/>
            <person name="Kyrpides N.C."/>
            <person name="Klenk H.P."/>
        </authorList>
    </citation>
    <scope>NUCLEOTIDE SEQUENCE [LARGE SCALE GENOMIC DNA]</scope>
    <source>
        <strain evidence="2">DSM 11571 / OCM 486 / SEBR 4847</strain>
    </source>
</reference>
<dbReference type="OrthoDB" id="111938at2157"/>
<dbReference type="Proteomes" id="UP000006565">
    <property type="component" value="Chromosome"/>
</dbReference>